<organism evidence="1 2">
    <name type="scientific">Agaricus bisporus var. burnettii</name>
    <dbReference type="NCBI Taxonomy" id="192524"/>
    <lineage>
        <taxon>Eukaryota</taxon>
        <taxon>Fungi</taxon>
        <taxon>Dikarya</taxon>
        <taxon>Basidiomycota</taxon>
        <taxon>Agaricomycotina</taxon>
        <taxon>Agaricomycetes</taxon>
        <taxon>Agaricomycetidae</taxon>
        <taxon>Agaricales</taxon>
        <taxon>Agaricineae</taxon>
        <taxon>Agaricaceae</taxon>
        <taxon>Agaricus</taxon>
    </lineage>
</organism>
<sequence>MEKVKEKHTLQVNTALLNVYQSHITLTDEEEEDFQANVSAFLNESTPLRKLKTIQALNTGKEDILFVELPSRGSLPRPTNLWTCLFQVALLTTSRRALPPSAHLETHIYWSLCISWSDGLKVCSKSLFIGRVNVKDAGETGN</sequence>
<proteinExistence type="predicted"/>
<name>A0A8H7F6T4_AGABI</name>
<dbReference type="EMBL" id="JABXXO010000004">
    <property type="protein sequence ID" value="KAF7778947.1"/>
    <property type="molecule type" value="Genomic_DNA"/>
</dbReference>
<protein>
    <submittedName>
        <fullName evidence="1">Uncharacterized protein</fullName>
    </submittedName>
</protein>
<comment type="caution">
    <text evidence="1">The sequence shown here is derived from an EMBL/GenBank/DDBJ whole genome shotgun (WGS) entry which is preliminary data.</text>
</comment>
<gene>
    <name evidence="1" type="ORF">Agabi119p4_3292</name>
</gene>
<reference evidence="1 2" key="1">
    <citation type="journal article" name="Sci. Rep.">
        <title>Telomere-to-telomere assembled and centromere annotated genomes of the two main subspecies of the button mushroom Agaricus bisporus reveal especially polymorphic chromosome ends.</title>
        <authorList>
            <person name="Sonnenberg A.S.M."/>
            <person name="Sedaghat-Telgerd N."/>
            <person name="Lavrijssen B."/>
            <person name="Ohm R.A."/>
            <person name="Hendrickx P.M."/>
            <person name="Scholtmeijer K."/>
            <person name="Baars J.J.P."/>
            <person name="van Peer A."/>
        </authorList>
    </citation>
    <scope>NUCLEOTIDE SEQUENCE [LARGE SCALE GENOMIC DNA]</scope>
    <source>
        <strain evidence="1 2">H119_p4</strain>
    </source>
</reference>
<dbReference type="Proteomes" id="UP000629468">
    <property type="component" value="Unassembled WGS sequence"/>
</dbReference>
<accession>A0A8H7F6T4</accession>
<evidence type="ECO:0000313" key="1">
    <source>
        <dbReference type="EMBL" id="KAF7778947.1"/>
    </source>
</evidence>
<evidence type="ECO:0000313" key="2">
    <source>
        <dbReference type="Proteomes" id="UP000629468"/>
    </source>
</evidence>
<dbReference type="AlphaFoldDB" id="A0A8H7F6T4"/>